<organism evidence="1 2">
    <name type="scientific">Kibdelosporangium lantanae</name>
    <dbReference type="NCBI Taxonomy" id="1497396"/>
    <lineage>
        <taxon>Bacteria</taxon>
        <taxon>Bacillati</taxon>
        <taxon>Actinomycetota</taxon>
        <taxon>Actinomycetes</taxon>
        <taxon>Pseudonocardiales</taxon>
        <taxon>Pseudonocardiaceae</taxon>
        <taxon>Kibdelosporangium</taxon>
    </lineage>
</organism>
<keyword evidence="2" id="KW-1185">Reference proteome</keyword>
<comment type="caution">
    <text evidence="1">The sequence shown here is derived from an EMBL/GenBank/DDBJ whole genome shotgun (WGS) entry which is preliminary data.</text>
</comment>
<dbReference type="SUPFAM" id="SSF52777">
    <property type="entry name" value="CoA-dependent acyltransferases"/>
    <property type="match status" value="1"/>
</dbReference>
<gene>
    <name evidence="1" type="ORF">ACFQ1S_36535</name>
</gene>
<evidence type="ECO:0000313" key="2">
    <source>
        <dbReference type="Proteomes" id="UP001597045"/>
    </source>
</evidence>
<dbReference type="Gene3D" id="3.30.559.30">
    <property type="entry name" value="Nonribosomal peptide synthetase, condensation domain"/>
    <property type="match status" value="1"/>
</dbReference>
<evidence type="ECO:0008006" key="3">
    <source>
        <dbReference type="Google" id="ProtNLM"/>
    </source>
</evidence>
<dbReference type="EMBL" id="JBHTIS010002993">
    <property type="protein sequence ID" value="MFD1050646.1"/>
    <property type="molecule type" value="Genomic_DNA"/>
</dbReference>
<proteinExistence type="predicted"/>
<reference evidence="2" key="1">
    <citation type="journal article" date="2019" name="Int. J. Syst. Evol. Microbiol.">
        <title>The Global Catalogue of Microorganisms (GCM) 10K type strain sequencing project: providing services to taxonomists for standard genome sequencing and annotation.</title>
        <authorList>
            <consortium name="The Broad Institute Genomics Platform"/>
            <consortium name="The Broad Institute Genome Sequencing Center for Infectious Disease"/>
            <person name="Wu L."/>
            <person name="Ma J."/>
        </authorList>
    </citation>
    <scope>NUCLEOTIDE SEQUENCE [LARGE SCALE GENOMIC DNA]</scope>
    <source>
        <strain evidence="2">JCM 31486</strain>
    </source>
</reference>
<protein>
    <recommendedName>
        <fullName evidence="3">Condensation domain-containing protein</fullName>
    </recommendedName>
</protein>
<dbReference type="Proteomes" id="UP001597045">
    <property type="component" value="Unassembled WGS sequence"/>
</dbReference>
<sequence>RPNRASRTIPGMVSNAVPLVLDVRPGMSVASLFEQVSAEVRRATGHQRYRAEDIHRDLRLVGDRKRLWGPEINLLLYGEDPSFAGSVGKVRGFAVGPEEDLTLVVDGQVVRTATGDDTGVLKPVDWDVRDLRGQSAQVRVTDQATGAWGHVMVDQLLLSD</sequence>
<evidence type="ECO:0000313" key="1">
    <source>
        <dbReference type="EMBL" id="MFD1050646.1"/>
    </source>
</evidence>
<accession>A0ABW3MJ32</accession>
<feature type="non-terminal residue" evidence="1">
    <location>
        <position position="1"/>
    </location>
</feature>
<name>A0ABW3MJ32_9PSEU</name>